<dbReference type="InterPro" id="IPR012337">
    <property type="entry name" value="RNaseH-like_sf"/>
</dbReference>
<dbReference type="PANTHER" id="PTHR10954:SF18">
    <property type="entry name" value="RIBONUCLEASE HII"/>
    <property type="match status" value="1"/>
</dbReference>
<dbReference type="GO" id="GO:0005737">
    <property type="term" value="C:cytoplasm"/>
    <property type="evidence" value="ECO:0007669"/>
    <property type="project" value="UniProtKB-SubCell"/>
</dbReference>
<dbReference type="InterPro" id="IPR036397">
    <property type="entry name" value="RNaseH_sf"/>
</dbReference>
<evidence type="ECO:0000256" key="6">
    <source>
        <dbReference type="ARBA" id="ARBA00012180"/>
    </source>
</evidence>
<name>A0A212J5K8_9DELT</name>
<evidence type="ECO:0000256" key="1">
    <source>
        <dbReference type="ARBA" id="ARBA00000077"/>
    </source>
</evidence>
<evidence type="ECO:0000256" key="11">
    <source>
        <dbReference type="ARBA" id="ARBA00022759"/>
    </source>
</evidence>
<evidence type="ECO:0000256" key="7">
    <source>
        <dbReference type="ARBA" id="ARBA00019179"/>
    </source>
</evidence>
<feature type="domain" description="RNase H type-2" evidence="17">
    <location>
        <begin position="18"/>
        <end position="222"/>
    </location>
</feature>
<organism evidence="18">
    <name type="scientific">uncultured delta proteobacterium</name>
    <dbReference type="NCBI Taxonomy" id="34034"/>
    <lineage>
        <taxon>Bacteria</taxon>
        <taxon>Deltaproteobacteria</taxon>
        <taxon>environmental samples</taxon>
    </lineage>
</organism>
<evidence type="ECO:0000256" key="4">
    <source>
        <dbReference type="ARBA" id="ARBA00004496"/>
    </source>
</evidence>
<keyword evidence="9 14" id="KW-0540">Nuclease</keyword>
<comment type="function">
    <text evidence="3 14 16">Endonuclease that specifically degrades the RNA of RNA-DNA hybrids.</text>
</comment>
<dbReference type="InterPro" id="IPR022898">
    <property type="entry name" value="RNase_HII"/>
</dbReference>
<dbReference type="Gene3D" id="3.30.420.10">
    <property type="entry name" value="Ribonuclease H-like superfamily/Ribonuclease H"/>
    <property type="match status" value="1"/>
</dbReference>
<dbReference type="EMBL" id="FLUQ01000001">
    <property type="protein sequence ID" value="SBV94730.1"/>
    <property type="molecule type" value="Genomic_DNA"/>
</dbReference>
<gene>
    <name evidence="14 18" type="primary">rnhB</name>
    <name evidence="18" type="ORF">KL86DPRO_10748</name>
</gene>
<dbReference type="GO" id="GO:0030145">
    <property type="term" value="F:manganese ion binding"/>
    <property type="evidence" value="ECO:0007669"/>
    <property type="project" value="UniProtKB-UniRule"/>
</dbReference>
<keyword evidence="8 14" id="KW-0963">Cytoplasm</keyword>
<dbReference type="NCBIfam" id="NF000595">
    <property type="entry name" value="PRK00015.1-3"/>
    <property type="match status" value="1"/>
</dbReference>
<dbReference type="EC" id="3.1.26.4" evidence="6 14"/>
<evidence type="ECO:0000256" key="13">
    <source>
        <dbReference type="ARBA" id="ARBA00023211"/>
    </source>
</evidence>
<evidence type="ECO:0000256" key="10">
    <source>
        <dbReference type="ARBA" id="ARBA00022723"/>
    </source>
</evidence>
<dbReference type="GO" id="GO:0003723">
    <property type="term" value="F:RNA binding"/>
    <property type="evidence" value="ECO:0007669"/>
    <property type="project" value="UniProtKB-UniRule"/>
</dbReference>
<dbReference type="InterPro" id="IPR024567">
    <property type="entry name" value="RNase_HII/HIII_dom"/>
</dbReference>
<evidence type="ECO:0000256" key="12">
    <source>
        <dbReference type="ARBA" id="ARBA00022801"/>
    </source>
</evidence>
<comment type="cofactor">
    <cofactor evidence="2">
        <name>Mg(2+)</name>
        <dbReference type="ChEBI" id="CHEBI:18420"/>
    </cofactor>
</comment>
<feature type="binding site" evidence="14 15">
    <location>
        <position position="121"/>
    </location>
    <ligand>
        <name>a divalent metal cation</name>
        <dbReference type="ChEBI" id="CHEBI:60240"/>
    </ligand>
</feature>
<evidence type="ECO:0000256" key="5">
    <source>
        <dbReference type="ARBA" id="ARBA00007383"/>
    </source>
</evidence>
<evidence type="ECO:0000256" key="3">
    <source>
        <dbReference type="ARBA" id="ARBA00004065"/>
    </source>
</evidence>
<dbReference type="AlphaFoldDB" id="A0A212J5K8"/>
<feature type="binding site" evidence="14 15">
    <location>
        <position position="25"/>
    </location>
    <ligand>
        <name>a divalent metal cation</name>
        <dbReference type="ChEBI" id="CHEBI:60240"/>
    </ligand>
</feature>
<dbReference type="GO" id="GO:0004523">
    <property type="term" value="F:RNA-DNA hybrid ribonuclease activity"/>
    <property type="evidence" value="ECO:0007669"/>
    <property type="project" value="UniProtKB-UniRule"/>
</dbReference>
<evidence type="ECO:0000256" key="9">
    <source>
        <dbReference type="ARBA" id="ARBA00022722"/>
    </source>
</evidence>
<keyword evidence="11 14" id="KW-0255">Endonuclease</keyword>
<accession>A0A212J5K8</accession>
<dbReference type="HAMAP" id="MF_00052_B">
    <property type="entry name" value="RNase_HII_B"/>
    <property type="match status" value="1"/>
</dbReference>
<dbReference type="InterPro" id="IPR001352">
    <property type="entry name" value="RNase_HII/HIII"/>
</dbReference>
<comment type="subcellular location">
    <subcellularLocation>
        <location evidence="4 14">Cytoplasm</location>
    </subcellularLocation>
</comment>
<dbReference type="PANTHER" id="PTHR10954">
    <property type="entry name" value="RIBONUCLEASE H2 SUBUNIT A"/>
    <property type="match status" value="1"/>
</dbReference>
<sequence>MGNIMALSPRTVDIAAFTGHIGIDEAGRGCLAGPVVAAAVLFAPDFSFQDVLPGLDDSKKLTAKTREKLFPAIKEAAVCWSLGLAWPEEIDRINILNATFRAMGRAVVGLRLAALPPLVIDGNHCIRPDAWQAVSRAPVPPQCAVIDGDALVPQIAAASVLAKTFRDRLMLRLDARHPGYGFAVHKGYGTKDHREAVTRLGACRLHRKTFRGVREEERQLTLF</sequence>
<dbReference type="GO" id="GO:0043137">
    <property type="term" value="P:DNA replication, removal of RNA primer"/>
    <property type="evidence" value="ECO:0007669"/>
    <property type="project" value="TreeGrafter"/>
</dbReference>
<evidence type="ECO:0000313" key="18">
    <source>
        <dbReference type="EMBL" id="SBV94730.1"/>
    </source>
</evidence>
<evidence type="ECO:0000256" key="2">
    <source>
        <dbReference type="ARBA" id="ARBA00001946"/>
    </source>
</evidence>
<protein>
    <recommendedName>
        <fullName evidence="7 14">Ribonuclease HII</fullName>
        <shortName evidence="14">RNase HII</shortName>
        <ecNumber evidence="6 14">3.1.26.4</ecNumber>
    </recommendedName>
</protein>
<dbReference type="Pfam" id="PF01351">
    <property type="entry name" value="RNase_HII"/>
    <property type="match status" value="1"/>
</dbReference>
<dbReference type="CDD" id="cd07182">
    <property type="entry name" value="RNase_HII_bacteria_HII_like"/>
    <property type="match status" value="1"/>
</dbReference>
<comment type="cofactor">
    <cofactor evidence="14 15">
        <name>Mn(2+)</name>
        <dbReference type="ChEBI" id="CHEBI:29035"/>
    </cofactor>
    <cofactor evidence="14 15">
        <name>Mg(2+)</name>
        <dbReference type="ChEBI" id="CHEBI:18420"/>
    </cofactor>
    <text evidence="14 15">Manganese or magnesium. Binds 1 divalent metal ion per monomer in the absence of substrate. May bind a second metal ion after substrate binding.</text>
</comment>
<keyword evidence="13 14" id="KW-0464">Manganese</keyword>
<dbReference type="SUPFAM" id="SSF53098">
    <property type="entry name" value="Ribonuclease H-like"/>
    <property type="match status" value="1"/>
</dbReference>
<dbReference type="GO" id="GO:0006298">
    <property type="term" value="P:mismatch repair"/>
    <property type="evidence" value="ECO:0007669"/>
    <property type="project" value="TreeGrafter"/>
</dbReference>
<comment type="similarity">
    <text evidence="5 14 16">Belongs to the RNase HII family.</text>
</comment>
<evidence type="ECO:0000256" key="8">
    <source>
        <dbReference type="ARBA" id="ARBA00022490"/>
    </source>
</evidence>
<evidence type="ECO:0000256" key="16">
    <source>
        <dbReference type="RuleBase" id="RU003515"/>
    </source>
</evidence>
<feature type="binding site" evidence="14 15">
    <location>
        <position position="24"/>
    </location>
    <ligand>
        <name>a divalent metal cation</name>
        <dbReference type="ChEBI" id="CHEBI:60240"/>
    </ligand>
</feature>
<reference evidence="18" key="1">
    <citation type="submission" date="2016-04" db="EMBL/GenBank/DDBJ databases">
        <authorList>
            <person name="Evans L.H."/>
            <person name="Alamgir A."/>
            <person name="Owens N."/>
            <person name="Weber N.D."/>
            <person name="Virtaneva K."/>
            <person name="Barbian K."/>
            <person name="Babar A."/>
            <person name="Rosenke K."/>
        </authorList>
    </citation>
    <scope>NUCLEOTIDE SEQUENCE</scope>
    <source>
        <strain evidence="18">86</strain>
    </source>
</reference>
<proteinExistence type="inferred from homology"/>
<dbReference type="GO" id="GO:0032299">
    <property type="term" value="C:ribonuclease H2 complex"/>
    <property type="evidence" value="ECO:0007669"/>
    <property type="project" value="TreeGrafter"/>
</dbReference>
<evidence type="ECO:0000259" key="17">
    <source>
        <dbReference type="PROSITE" id="PS51975"/>
    </source>
</evidence>
<keyword evidence="10 14" id="KW-0479">Metal-binding</keyword>
<evidence type="ECO:0000256" key="15">
    <source>
        <dbReference type="PROSITE-ProRule" id="PRU01319"/>
    </source>
</evidence>
<evidence type="ECO:0000256" key="14">
    <source>
        <dbReference type="HAMAP-Rule" id="MF_00052"/>
    </source>
</evidence>
<comment type="catalytic activity">
    <reaction evidence="1 14 15 16">
        <text>Endonucleolytic cleavage to 5'-phosphomonoester.</text>
        <dbReference type="EC" id="3.1.26.4"/>
    </reaction>
</comment>
<keyword evidence="12 14" id="KW-0378">Hydrolase</keyword>
<dbReference type="PROSITE" id="PS51975">
    <property type="entry name" value="RNASE_H_2"/>
    <property type="match status" value="1"/>
</dbReference>